<dbReference type="GO" id="GO:0003677">
    <property type="term" value="F:DNA binding"/>
    <property type="evidence" value="ECO:0007669"/>
    <property type="project" value="UniProtKB-KW"/>
</dbReference>
<dbReference type="Gene3D" id="3.30.310.10">
    <property type="entry name" value="TATA-Binding Protein"/>
    <property type="match status" value="2"/>
</dbReference>
<dbReference type="PRINTS" id="PR00686">
    <property type="entry name" value="TIFACTORIID"/>
</dbReference>
<evidence type="ECO:0000256" key="1">
    <source>
        <dbReference type="ARBA" id="ARBA00005560"/>
    </source>
</evidence>
<dbReference type="AlphaFoldDB" id="A0ABD5Y0X8"/>
<dbReference type="SUPFAM" id="SSF55945">
    <property type="entry name" value="TATA-box binding protein-like"/>
    <property type="match status" value="2"/>
</dbReference>
<dbReference type="EMBL" id="JBHTAS010000001">
    <property type="protein sequence ID" value="MFC7139112.1"/>
    <property type="molecule type" value="Genomic_DNA"/>
</dbReference>
<keyword evidence="2" id="KW-0677">Repeat</keyword>
<reference evidence="5 6" key="1">
    <citation type="journal article" date="2019" name="Int. J. Syst. Evol. Microbiol.">
        <title>The Global Catalogue of Microorganisms (GCM) 10K type strain sequencing project: providing services to taxonomists for standard genome sequencing and annotation.</title>
        <authorList>
            <consortium name="The Broad Institute Genomics Platform"/>
            <consortium name="The Broad Institute Genome Sequencing Center for Infectious Disease"/>
            <person name="Wu L."/>
            <person name="Ma J."/>
        </authorList>
    </citation>
    <scope>NUCLEOTIDE SEQUENCE [LARGE SCALE GENOMIC DNA]</scope>
    <source>
        <strain evidence="5 6">XZYJT29</strain>
    </source>
</reference>
<comment type="similarity">
    <text evidence="1">Belongs to the TBP family.</text>
</comment>
<keyword evidence="4" id="KW-0804">Transcription</keyword>
<dbReference type="Proteomes" id="UP001596432">
    <property type="component" value="Unassembled WGS sequence"/>
</dbReference>
<evidence type="ECO:0000256" key="2">
    <source>
        <dbReference type="ARBA" id="ARBA00022737"/>
    </source>
</evidence>
<protein>
    <submittedName>
        <fullName evidence="5">TATA-box-binding protein</fullName>
    </submittedName>
</protein>
<evidence type="ECO:0000256" key="4">
    <source>
        <dbReference type="ARBA" id="ARBA00023163"/>
    </source>
</evidence>
<evidence type="ECO:0000256" key="3">
    <source>
        <dbReference type="ARBA" id="ARBA00023125"/>
    </source>
</evidence>
<proteinExistence type="inferred from homology"/>
<dbReference type="InterPro" id="IPR012295">
    <property type="entry name" value="TBP_dom_sf"/>
</dbReference>
<keyword evidence="6" id="KW-1185">Reference proteome</keyword>
<comment type="caution">
    <text evidence="5">The sequence shown here is derived from an EMBL/GenBank/DDBJ whole genome shotgun (WGS) entry which is preliminary data.</text>
</comment>
<evidence type="ECO:0000313" key="6">
    <source>
        <dbReference type="Proteomes" id="UP001596432"/>
    </source>
</evidence>
<evidence type="ECO:0000313" key="5">
    <source>
        <dbReference type="EMBL" id="MFC7139112.1"/>
    </source>
</evidence>
<gene>
    <name evidence="5" type="ORF">ACFQMA_04575</name>
</gene>
<organism evidence="5 6">
    <name type="scientific">Halosimplex aquaticum</name>
    <dbReference type="NCBI Taxonomy" id="3026162"/>
    <lineage>
        <taxon>Archaea</taxon>
        <taxon>Methanobacteriati</taxon>
        <taxon>Methanobacteriota</taxon>
        <taxon>Stenosarchaea group</taxon>
        <taxon>Halobacteria</taxon>
        <taxon>Halobacteriales</taxon>
        <taxon>Haloarculaceae</taxon>
        <taxon>Halosimplex</taxon>
    </lineage>
</organism>
<dbReference type="GeneID" id="78819362"/>
<dbReference type="PANTHER" id="PTHR10126">
    <property type="entry name" value="TATA-BOX BINDING PROTEIN"/>
    <property type="match status" value="1"/>
</dbReference>
<dbReference type="Pfam" id="PF00352">
    <property type="entry name" value="TBP"/>
    <property type="match status" value="2"/>
</dbReference>
<sequence length="185" mass="20607">MDSNLEVVNVVGWISYRQELDLSALADTFATRSEITSVTYEPAENHWVQSNFAPDDTYVAFYRSGRCSITGVDSVEQFKDVVGRVNTVMRDLLEFDFTPESKVSNIVVTASLDVKISLEALALQLGLENVEYEPEQFPALIYRASDSNAVILVFSSGKILCTGLNDLDVIEKTMEAFTEKIDLDT</sequence>
<accession>A0ABD5Y0X8</accession>
<dbReference type="RefSeq" id="WP_274324711.1">
    <property type="nucleotide sequence ID" value="NZ_CP118158.1"/>
</dbReference>
<keyword evidence="3" id="KW-0238">DNA-binding</keyword>
<dbReference type="InterPro" id="IPR000814">
    <property type="entry name" value="TBP"/>
</dbReference>
<name>A0ABD5Y0X8_9EURY</name>